<keyword evidence="1" id="KW-0472">Membrane</keyword>
<evidence type="ECO:0000313" key="3">
    <source>
        <dbReference type="Proteomes" id="UP000004105"/>
    </source>
</evidence>
<evidence type="ECO:0000256" key="1">
    <source>
        <dbReference type="SAM" id="Phobius"/>
    </source>
</evidence>
<dbReference type="AlphaFoldDB" id="F2BB00"/>
<evidence type="ECO:0000313" key="2">
    <source>
        <dbReference type="EMBL" id="EGF11410.1"/>
    </source>
</evidence>
<dbReference type="HOGENOM" id="CLU_3082174_0_0_4"/>
<gene>
    <name evidence="2" type="ORF">HMPREF9123_0902</name>
</gene>
<name>F2BB00_9NEIS</name>
<proteinExistence type="predicted"/>
<organism evidence="2 3">
    <name type="scientific">Neisseria bacilliformis ATCC BAA-1200</name>
    <dbReference type="NCBI Taxonomy" id="888742"/>
    <lineage>
        <taxon>Bacteria</taxon>
        <taxon>Pseudomonadati</taxon>
        <taxon>Pseudomonadota</taxon>
        <taxon>Betaproteobacteria</taxon>
        <taxon>Neisseriales</taxon>
        <taxon>Neisseriaceae</taxon>
        <taxon>Neisseria</taxon>
    </lineage>
</organism>
<protein>
    <submittedName>
        <fullName evidence="2">Disulfide bond formation protein DsbB</fullName>
    </submittedName>
</protein>
<comment type="caution">
    <text evidence="2">The sequence shown here is derived from an EMBL/GenBank/DDBJ whole genome shotgun (WGS) entry which is preliminary data.</text>
</comment>
<sequence>MLLWLLFEAVPACAGMTFLKIGVFGFQTACLSVAVGLFQATCVAAPHTLLIF</sequence>
<keyword evidence="3" id="KW-1185">Reference proteome</keyword>
<feature type="transmembrane region" description="Helical" evidence="1">
    <location>
        <begin position="24"/>
        <end position="45"/>
    </location>
</feature>
<keyword evidence="1" id="KW-0812">Transmembrane</keyword>
<dbReference type="Proteomes" id="UP000004105">
    <property type="component" value="Unassembled WGS sequence"/>
</dbReference>
<keyword evidence="1" id="KW-1133">Transmembrane helix</keyword>
<reference evidence="2 3" key="1">
    <citation type="submission" date="2011-02" db="EMBL/GenBank/DDBJ databases">
        <authorList>
            <person name="Muzny D."/>
            <person name="Qin X."/>
            <person name="Deng J."/>
            <person name="Jiang H."/>
            <person name="Liu Y."/>
            <person name="Qu J."/>
            <person name="Song X.-Z."/>
            <person name="Zhang L."/>
            <person name="Thornton R."/>
            <person name="Coyle M."/>
            <person name="Francisco L."/>
            <person name="Jackson L."/>
            <person name="Javaid M."/>
            <person name="Korchina V."/>
            <person name="Kovar C."/>
            <person name="Mata R."/>
            <person name="Mathew T."/>
            <person name="Ngo R."/>
            <person name="Nguyen L."/>
            <person name="Nguyen N."/>
            <person name="Okwuonu G."/>
            <person name="Ongeri F."/>
            <person name="Pham C."/>
            <person name="Simmons D."/>
            <person name="Wilczek-Boney K."/>
            <person name="Hale W."/>
            <person name="Jakkamsetti A."/>
            <person name="Pham P."/>
            <person name="Ruth R."/>
            <person name="San Lucas F."/>
            <person name="Warren J."/>
            <person name="Zhang J."/>
            <person name="Zhao Z."/>
            <person name="Zhou C."/>
            <person name="Zhu D."/>
            <person name="Lee S."/>
            <person name="Bess C."/>
            <person name="Blankenburg K."/>
            <person name="Forbes L."/>
            <person name="Fu Q."/>
            <person name="Gubbala S."/>
            <person name="Hirani K."/>
            <person name="Jayaseelan J.C."/>
            <person name="Lara F."/>
            <person name="Munidasa M."/>
            <person name="Palculict T."/>
            <person name="Patil S."/>
            <person name="Pu L.-L."/>
            <person name="Saada N."/>
            <person name="Tang L."/>
            <person name="Weissenberger G."/>
            <person name="Zhu Y."/>
            <person name="Hemphill L."/>
            <person name="Shang Y."/>
            <person name="Youmans B."/>
            <person name="Ayvaz T."/>
            <person name="Ross M."/>
            <person name="Santibanez J."/>
            <person name="Aqrawi P."/>
            <person name="Gross S."/>
            <person name="Joshi V."/>
            <person name="Fowler G."/>
            <person name="Nazareth L."/>
            <person name="Reid J."/>
            <person name="Worley K."/>
            <person name="Petrosino J."/>
            <person name="Highlander S."/>
            <person name="Gibbs R."/>
        </authorList>
    </citation>
    <scope>NUCLEOTIDE SEQUENCE [LARGE SCALE GENOMIC DNA]</scope>
    <source>
        <strain evidence="2 3">ATCC BAA-1200</strain>
    </source>
</reference>
<accession>F2BB00</accession>
<dbReference type="EMBL" id="AFAY01000018">
    <property type="protein sequence ID" value="EGF11410.1"/>
    <property type="molecule type" value="Genomic_DNA"/>
</dbReference>